<keyword evidence="4" id="KW-0812">Transmembrane</keyword>
<evidence type="ECO:0000313" key="9">
    <source>
        <dbReference type="Proteomes" id="UP000184386"/>
    </source>
</evidence>
<dbReference type="Gene3D" id="2.40.30.170">
    <property type="match status" value="1"/>
</dbReference>
<dbReference type="Pfam" id="PF25990">
    <property type="entry name" value="Beta-barrel_YknX"/>
    <property type="match status" value="1"/>
</dbReference>
<evidence type="ECO:0000256" key="3">
    <source>
        <dbReference type="SAM" id="Coils"/>
    </source>
</evidence>
<dbReference type="AlphaFoldDB" id="A0A1M6KWK7"/>
<dbReference type="RefSeq" id="WP_170866565.1">
    <property type="nucleotide sequence ID" value="NZ_FRAC01000006.1"/>
</dbReference>
<evidence type="ECO:0000259" key="7">
    <source>
        <dbReference type="Pfam" id="PF25990"/>
    </source>
</evidence>
<dbReference type="Pfam" id="PF25973">
    <property type="entry name" value="BSH_CzcB"/>
    <property type="match status" value="1"/>
</dbReference>
<feature type="coiled-coil region" evidence="3">
    <location>
        <begin position="312"/>
        <end position="339"/>
    </location>
</feature>
<sequence>MAKKEINGEKQKKKLNLKNIRWKKVIKYCVILAIIAVVAIKAVGFFRPAGKVAQAPVQTAGVTKGNIESLLSGKGTIEPLDKYEVNALVKGEVLAAPFEEGDSVKKGDILYQVSTKDVKNGIETSSLSLKKAQKNYEDSLTKLGDLKGTAKIAGYVKKLYVKQGDSIQAGGNIADIYDTDYMYLDVPFLSSLAKDSLIGKQAYIQMDTTMEKLKGQVTAVNDMGESLSGNISVKKVTIKVKNPGGLTAGATALASIGKEQCAGDGTFRAGMEQTITAEGSGKINTLNLTEGKYMKKGSVIYTLSSKETDSAIEDSKIALKEAKLALKNQENQLDNYSIKSPISGQVILKNKKKGDTIDPSADTTKGALAIVYDLSAMTFRMNVDELQIRNISVGQKVRITADALPGEVIEGKVEKIGLNSTTTNGVSTYPVTIRIDKTGKLLPGMNVTGKIITAKADNALLVPAGAIMRDNIVYIKSKQDKAKKNEKEKAASADGVPDGFREAEVEVGISDGANVEIKSGLKEGDEVYVPYADTSGIGMGGGGYSSSDGVTVTTE</sequence>
<reference evidence="8 9" key="1">
    <citation type="submission" date="2016-11" db="EMBL/GenBank/DDBJ databases">
        <authorList>
            <person name="Jaros S."/>
            <person name="Januszkiewicz K."/>
            <person name="Wedrychowicz H."/>
        </authorList>
    </citation>
    <scope>NUCLEOTIDE SEQUENCE [LARGE SCALE GENOMIC DNA]</scope>
    <source>
        <strain evidence="8 9">DSM 15929</strain>
    </source>
</reference>
<dbReference type="PANTHER" id="PTHR32347:SF14">
    <property type="entry name" value="EFFLUX SYSTEM COMPONENT YKNX-RELATED"/>
    <property type="match status" value="1"/>
</dbReference>
<name>A0A1M6KWK7_9FIRM</name>
<dbReference type="Gene3D" id="1.10.287.470">
    <property type="entry name" value="Helix hairpin bin"/>
    <property type="match status" value="1"/>
</dbReference>
<dbReference type="Gene3D" id="2.40.50.100">
    <property type="match status" value="2"/>
</dbReference>
<keyword evidence="9" id="KW-1185">Reference proteome</keyword>
<proteinExistence type="predicted"/>
<protein>
    <submittedName>
        <fullName evidence="8">HlyD family secretion protein</fullName>
    </submittedName>
</protein>
<keyword evidence="4" id="KW-0472">Membrane</keyword>
<dbReference type="GO" id="GO:0030313">
    <property type="term" value="C:cell envelope"/>
    <property type="evidence" value="ECO:0007669"/>
    <property type="project" value="UniProtKB-SubCell"/>
</dbReference>
<dbReference type="Pfam" id="PF25917">
    <property type="entry name" value="BSH_RND"/>
    <property type="match status" value="1"/>
</dbReference>
<keyword evidence="4" id="KW-1133">Transmembrane helix</keyword>
<feature type="domain" description="YknX-like beta-barrel" evidence="7">
    <location>
        <begin position="381"/>
        <end position="448"/>
    </location>
</feature>
<dbReference type="InterPro" id="IPR050465">
    <property type="entry name" value="UPF0194_transport"/>
</dbReference>
<keyword evidence="2 3" id="KW-0175">Coiled coil</keyword>
<evidence type="ECO:0000313" key="8">
    <source>
        <dbReference type="EMBL" id="SHJ63269.1"/>
    </source>
</evidence>
<gene>
    <name evidence="8" type="ORF">SAMN02745136_00604</name>
</gene>
<organism evidence="8 9">
    <name type="scientific">Anaerocolumna jejuensis DSM 15929</name>
    <dbReference type="NCBI Taxonomy" id="1121322"/>
    <lineage>
        <taxon>Bacteria</taxon>
        <taxon>Bacillati</taxon>
        <taxon>Bacillota</taxon>
        <taxon>Clostridia</taxon>
        <taxon>Lachnospirales</taxon>
        <taxon>Lachnospiraceae</taxon>
        <taxon>Anaerocolumna</taxon>
    </lineage>
</organism>
<evidence type="ECO:0000259" key="6">
    <source>
        <dbReference type="Pfam" id="PF25973"/>
    </source>
</evidence>
<evidence type="ECO:0000256" key="2">
    <source>
        <dbReference type="ARBA" id="ARBA00023054"/>
    </source>
</evidence>
<evidence type="ECO:0000256" key="4">
    <source>
        <dbReference type="SAM" id="Phobius"/>
    </source>
</evidence>
<accession>A0A1M6KWK7</accession>
<evidence type="ECO:0000256" key="1">
    <source>
        <dbReference type="ARBA" id="ARBA00004196"/>
    </source>
</evidence>
<dbReference type="Proteomes" id="UP000184386">
    <property type="component" value="Unassembled WGS sequence"/>
</dbReference>
<dbReference type="InterPro" id="IPR058636">
    <property type="entry name" value="Beta-barrel_YknX"/>
</dbReference>
<feature type="domain" description="Multidrug resistance protein MdtA-like barrel-sandwich hybrid" evidence="5">
    <location>
        <begin position="83"/>
        <end position="172"/>
    </location>
</feature>
<dbReference type="EMBL" id="FRAC01000006">
    <property type="protein sequence ID" value="SHJ63269.1"/>
    <property type="molecule type" value="Genomic_DNA"/>
</dbReference>
<dbReference type="Gene3D" id="2.40.420.20">
    <property type="match status" value="1"/>
</dbReference>
<evidence type="ECO:0000259" key="5">
    <source>
        <dbReference type="Pfam" id="PF25917"/>
    </source>
</evidence>
<feature type="domain" description="CzcB-like barrel-sandwich hybrid" evidence="6">
    <location>
        <begin position="274"/>
        <end position="361"/>
    </location>
</feature>
<dbReference type="InterPro" id="IPR058647">
    <property type="entry name" value="BSH_CzcB-like"/>
</dbReference>
<comment type="subcellular location">
    <subcellularLocation>
        <location evidence="1">Cell envelope</location>
    </subcellularLocation>
</comment>
<dbReference type="PANTHER" id="PTHR32347">
    <property type="entry name" value="EFFLUX SYSTEM COMPONENT YKNX-RELATED"/>
    <property type="match status" value="1"/>
</dbReference>
<feature type="transmembrane region" description="Helical" evidence="4">
    <location>
        <begin position="25"/>
        <end position="46"/>
    </location>
</feature>
<dbReference type="SUPFAM" id="SSF111369">
    <property type="entry name" value="HlyD-like secretion proteins"/>
    <property type="match status" value="2"/>
</dbReference>
<dbReference type="InterPro" id="IPR058625">
    <property type="entry name" value="MdtA-like_BSH"/>
</dbReference>
<dbReference type="STRING" id="1121322.SAMN02745136_00604"/>